<keyword evidence="2" id="KW-1185">Reference proteome</keyword>
<name>A0A8X6U3S0_NEPPI</name>
<gene>
    <name evidence="1" type="ORF">NPIL_82921</name>
</gene>
<comment type="caution">
    <text evidence="1">The sequence shown here is derived from an EMBL/GenBank/DDBJ whole genome shotgun (WGS) entry which is preliminary data.</text>
</comment>
<organism evidence="1 2">
    <name type="scientific">Nephila pilipes</name>
    <name type="common">Giant wood spider</name>
    <name type="synonym">Nephila maculata</name>
    <dbReference type="NCBI Taxonomy" id="299642"/>
    <lineage>
        <taxon>Eukaryota</taxon>
        <taxon>Metazoa</taxon>
        <taxon>Ecdysozoa</taxon>
        <taxon>Arthropoda</taxon>
        <taxon>Chelicerata</taxon>
        <taxon>Arachnida</taxon>
        <taxon>Araneae</taxon>
        <taxon>Araneomorphae</taxon>
        <taxon>Entelegynae</taxon>
        <taxon>Araneoidea</taxon>
        <taxon>Nephilidae</taxon>
        <taxon>Nephila</taxon>
    </lineage>
</organism>
<proteinExistence type="predicted"/>
<protein>
    <submittedName>
        <fullName evidence="1">Uncharacterized protein</fullName>
    </submittedName>
</protein>
<dbReference type="EMBL" id="BMAW01071595">
    <property type="protein sequence ID" value="GFT78652.1"/>
    <property type="molecule type" value="Genomic_DNA"/>
</dbReference>
<evidence type="ECO:0000313" key="2">
    <source>
        <dbReference type="Proteomes" id="UP000887013"/>
    </source>
</evidence>
<accession>A0A8X6U3S0</accession>
<evidence type="ECO:0000313" key="1">
    <source>
        <dbReference type="EMBL" id="GFT78652.1"/>
    </source>
</evidence>
<dbReference type="AlphaFoldDB" id="A0A8X6U3S0"/>
<reference evidence="1" key="1">
    <citation type="submission" date="2020-08" db="EMBL/GenBank/DDBJ databases">
        <title>Multicomponent nature underlies the extraordinary mechanical properties of spider dragline silk.</title>
        <authorList>
            <person name="Kono N."/>
            <person name="Nakamura H."/>
            <person name="Mori M."/>
            <person name="Yoshida Y."/>
            <person name="Ohtoshi R."/>
            <person name="Malay A.D."/>
            <person name="Moran D.A.P."/>
            <person name="Tomita M."/>
            <person name="Numata K."/>
            <person name="Arakawa K."/>
        </authorList>
    </citation>
    <scope>NUCLEOTIDE SEQUENCE</scope>
</reference>
<dbReference type="Proteomes" id="UP000887013">
    <property type="component" value="Unassembled WGS sequence"/>
</dbReference>
<sequence>MVTIDNTAYVVDGFENSCKNSQGQTSDGCYSLVGEEVPPCHKNNLSPNQIRCPYRSTDEIGRWLEALDFIIKSYHWLLHQLTAYQ</sequence>